<sequence>MSWRQAGRHGEGTDITNNKNNNNAKYHSCTVNITIAFQKAKLSDGFIKLQVIHHSRKNQLYVLEITASRNKHNDNYSSSYIKMKK</sequence>
<geneLocation type="plasmid" evidence="2">
    <name>unnamed1</name>
</geneLocation>
<dbReference type="Proteomes" id="UP000198067">
    <property type="component" value="Plasmid unnamed1"/>
</dbReference>
<evidence type="ECO:0000256" key="1">
    <source>
        <dbReference type="SAM" id="MobiDB-lite"/>
    </source>
</evidence>
<reference evidence="2 3" key="1">
    <citation type="submission" date="2017-06" db="EMBL/GenBank/DDBJ databases">
        <title>Salmonella reference genomes for public health.</title>
        <authorList>
            <person name="Robertson J."/>
            <person name="Yoshida C."/>
            <person name="Gurnik S."/>
            <person name="Nash J."/>
        </authorList>
    </citation>
    <scope>NUCLEOTIDE SEQUENCE [LARGE SCALE GENOMIC DNA]</scope>
    <source>
        <strain evidence="2 3">1315K</strain>
        <plasmid evidence="2 3">unnamed1</plasmid>
    </source>
</reference>
<accession>A0A6C7CBX8</accession>
<feature type="region of interest" description="Disordered" evidence="1">
    <location>
        <begin position="1"/>
        <end position="24"/>
    </location>
</feature>
<protein>
    <submittedName>
        <fullName evidence="2">Uncharacterized protein</fullName>
    </submittedName>
</protein>
<evidence type="ECO:0000313" key="3">
    <source>
        <dbReference type="Proteomes" id="UP000198067"/>
    </source>
</evidence>
<dbReference type="EMBL" id="CP022140">
    <property type="protein sequence ID" value="ASG90640.1"/>
    <property type="molecule type" value="Genomic_DNA"/>
</dbReference>
<keyword evidence="2" id="KW-0614">Plasmid</keyword>
<name>A0A6C7CBX8_SALER</name>
<gene>
    <name evidence="2" type="ORF">LFZ47_24530</name>
</gene>
<evidence type="ECO:0000313" key="2">
    <source>
        <dbReference type="EMBL" id="ASG90640.1"/>
    </source>
</evidence>
<proteinExistence type="predicted"/>
<organism evidence="2 3">
    <name type="scientific">Salmonella enterica subsp. salamae serovar 55:k:z39 str. 1315K</name>
    <dbReference type="NCBI Taxonomy" id="1243602"/>
    <lineage>
        <taxon>Bacteria</taxon>
        <taxon>Pseudomonadati</taxon>
        <taxon>Pseudomonadota</taxon>
        <taxon>Gammaproteobacteria</taxon>
        <taxon>Enterobacterales</taxon>
        <taxon>Enterobacteriaceae</taxon>
        <taxon>Salmonella</taxon>
    </lineage>
</organism>
<dbReference type="AlphaFoldDB" id="A0A6C7CBX8"/>